<feature type="repeat" description="ANK" evidence="7">
    <location>
        <begin position="258"/>
        <end position="279"/>
    </location>
</feature>
<evidence type="ECO:0000256" key="5">
    <source>
        <dbReference type="ARBA" id="ARBA00023043"/>
    </source>
</evidence>
<evidence type="ECO:0000256" key="3">
    <source>
        <dbReference type="ARBA" id="ARBA00022737"/>
    </source>
</evidence>
<dbReference type="RefSeq" id="XP_056687129.1">
    <property type="nucleotide sequence ID" value="XM_056831151.1"/>
</dbReference>
<evidence type="ECO:0000256" key="1">
    <source>
        <dbReference type="ARBA" id="ARBA00004141"/>
    </source>
</evidence>
<keyword evidence="4 9" id="KW-1133">Transmembrane helix</keyword>
<feature type="domain" description="PGG" evidence="10">
    <location>
        <begin position="563"/>
        <end position="672"/>
    </location>
</feature>
<dbReference type="PANTHER" id="PTHR24186:SF46">
    <property type="entry name" value="PROTEIN ACCELERATED CELL DEATH 6-LIKE"/>
    <property type="match status" value="1"/>
</dbReference>
<keyword evidence="5 7" id="KW-0040">ANK repeat</keyword>
<feature type="transmembrane region" description="Helical" evidence="9">
    <location>
        <begin position="613"/>
        <end position="637"/>
    </location>
</feature>
<dbReference type="Pfam" id="PF13857">
    <property type="entry name" value="Ank_5"/>
    <property type="match status" value="1"/>
</dbReference>
<dbReference type="Pfam" id="PF12796">
    <property type="entry name" value="Ank_2"/>
    <property type="match status" value="3"/>
</dbReference>
<dbReference type="PANTHER" id="PTHR24186">
    <property type="entry name" value="PROTEIN PHOSPHATASE 1 REGULATORY SUBUNIT"/>
    <property type="match status" value="1"/>
</dbReference>
<evidence type="ECO:0000313" key="12">
    <source>
        <dbReference type="RefSeq" id="XP_056687129.1"/>
    </source>
</evidence>
<dbReference type="Gene3D" id="1.25.40.20">
    <property type="entry name" value="Ankyrin repeat-containing domain"/>
    <property type="match status" value="2"/>
</dbReference>
<dbReference type="InterPro" id="IPR036770">
    <property type="entry name" value="Ankyrin_rpt-contain_sf"/>
</dbReference>
<keyword evidence="2 9" id="KW-0812">Transmembrane</keyword>
<evidence type="ECO:0000313" key="11">
    <source>
        <dbReference type="Proteomes" id="UP000813463"/>
    </source>
</evidence>
<evidence type="ECO:0000256" key="8">
    <source>
        <dbReference type="SAM" id="MobiDB-lite"/>
    </source>
</evidence>
<evidence type="ECO:0000256" key="9">
    <source>
        <dbReference type="SAM" id="Phobius"/>
    </source>
</evidence>
<dbReference type="InterPro" id="IPR002110">
    <property type="entry name" value="Ankyrin_rpt"/>
</dbReference>
<dbReference type="Proteomes" id="UP000813463">
    <property type="component" value="Chromosome 6"/>
</dbReference>
<protein>
    <submittedName>
        <fullName evidence="12">Protein ACCELERATED CELL DEATH 6</fullName>
    </submittedName>
</protein>
<evidence type="ECO:0000259" key="10">
    <source>
        <dbReference type="Pfam" id="PF13962"/>
    </source>
</evidence>
<feature type="transmembrane region" description="Helical" evidence="9">
    <location>
        <begin position="711"/>
        <end position="731"/>
    </location>
</feature>
<accession>A0ABM3QUT9</accession>
<reference evidence="11" key="1">
    <citation type="journal article" date="2021" name="Nat. Commun.">
        <title>Genomic analyses provide insights into spinach domestication and the genetic basis of agronomic traits.</title>
        <authorList>
            <person name="Cai X."/>
            <person name="Sun X."/>
            <person name="Xu C."/>
            <person name="Sun H."/>
            <person name="Wang X."/>
            <person name="Ge C."/>
            <person name="Zhang Z."/>
            <person name="Wang Q."/>
            <person name="Fei Z."/>
            <person name="Jiao C."/>
            <person name="Wang Q."/>
        </authorList>
    </citation>
    <scope>NUCLEOTIDE SEQUENCE [LARGE SCALE GENOMIC DNA]</scope>
    <source>
        <strain evidence="11">cv. Varoflay</strain>
    </source>
</reference>
<keyword evidence="3" id="KW-0677">Repeat</keyword>
<evidence type="ECO:0000256" key="6">
    <source>
        <dbReference type="ARBA" id="ARBA00023136"/>
    </source>
</evidence>
<feature type="transmembrane region" description="Helical" evidence="9">
    <location>
        <begin position="678"/>
        <end position="699"/>
    </location>
</feature>
<gene>
    <name evidence="12" type="primary">LOC110805762</name>
</gene>
<proteinExistence type="predicted"/>
<feature type="region of interest" description="Disordered" evidence="8">
    <location>
        <begin position="125"/>
        <end position="147"/>
    </location>
</feature>
<comment type="subcellular location">
    <subcellularLocation>
        <location evidence="1">Membrane</location>
        <topology evidence="1">Multi-pass membrane protein</topology>
    </subcellularLocation>
</comment>
<dbReference type="PROSITE" id="PS50297">
    <property type="entry name" value="ANK_REP_REGION"/>
    <property type="match status" value="1"/>
</dbReference>
<dbReference type="SUPFAM" id="SSF48403">
    <property type="entry name" value="Ankyrin repeat"/>
    <property type="match status" value="1"/>
</dbReference>
<feature type="compositionally biased region" description="Polar residues" evidence="8">
    <location>
        <begin position="125"/>
        <end position="140"/>
    </location>
</feature>
<organism evidence="11 12">
    <name type="scientific">Spinacia oleracea</name>
    <name type="common">Spinach</name>
    <dbReference type="NCBI Taxonomy" id="3562"/>
    <lineage>
        <taxon>Eukaryota</taxon>
        <taxon>Viridiplantae</taxon>
        <taxon>Streptophyta</taxon>
        <taxon>Embryophyta</taxon>
        <taxon>Tracheophyta</taxon>
        <taxon>Spermatophyta</taxon>
        <taxon>Magnoliopsida</taxon>
        <taxon>eudicotyledons</taxon>
        <taxon>Gunneridae</taxon>
        <taxon>Pentapetalae</taxon>
        <taxon>Caryophyllales</taxon>
        <taxon>Chenopodiaceae</taxon>
        <taxon>Chenopodioideae</taxon>
        <taxon>Anserineae</taxon>
        <taxon>Spinacia</taxon>
    </lineage>
</organism>
<sequence>MCLRSGEPSQRTSIATPKSLNLPTFNCLFDTKKGNFVAKLTLKSRNQHILTSTTLLLSQKKMTPPNSTSPTAESNLLNDQEALSSMETTPLSPQPEDNVTPEELSNIEDILRVLESQNMDPIHSNRFSLATSDSHSSRGTAASVADDEHSVSIEEHLYRLLTNGKKDEILSFGVNLEELKTKEDKNSVLHIAASAGQAELITDILPKCKGMIEWKNSKGDLAFHSAAKAAQFNALKALIDWIVKEGISREMLGWENNEGNTALHIALENNQQDMARVLVGEFNQACYQLNKQMISPLYLAIKSGYWMLVKHMISCTMQQKAASEDALLRGKSIVHAAIEAKNLEILKEILNHHRHLIVSMDDEGRTPLSYAAYKGYIVGVQYLLKEFPDCAFKRDKDEEGSFPIHKAASGGNIKVIKELHNTKRLLNRKEQNILHIAAASGKSKLVSYLLKLQELEGLINLKDEDGNTPLHLATKGFHPRVVYILTRENRCKCELQNKDGLTALDLAEIHSGSFPTFEARLTWMALRYVDAPRSSQSTRKRFVQKDITRKQNQRANDKNELESYKDRVDTHLLVATLVATVTFAAGFTLPGGYNQSDPDIGMAVLAHRWAFKVFVICNTAALYSSILSVVTLIWAHMGDLKLVLVSLRFALPLLGFALAMMSLAFMMGIFVVLKTVTWLSYVVLGMGSVFLLVVLVFFIPLYNPSYIRNSVVRFFFSGTFLLLLLVCENSSNEYA</sequence>
<evidence type="ECO:0000256" key="7">
    <source>
        <dbReference type="PROSITE-ProRule" id="PRU00023"/>
    </source>
</evidence>
<keyword evidence="6 9" id="KW-0472">Membrane</keyword>
<keyword evidence="11" id="KW-1185">Reference proteome</keyword>
<evidence type="ECO:0000256" key="4">
    <source>
        <dbReference type="ARBA" id="ARBA00022989"/>
    </source>
</evidence>
<reference evidence="12" key="2">
    <citation type="submission" date="2025-08" db="UniProtKB">
        <authorList>
            <consortium name="RefSeq"/>
        </authorList>
    </citation>
    <scope>IDENTIFICATION</scope>
    <source>
        <tissue evidence="12">Leaf</tissue>
    </source>
</reference>
<feature type="transmembrane region" description="Helical" evidence="9">
    <location>
        <begin position="572"/>
        <end position="593"/>
    </location>
</feature>
<dbReference type="Pfam" id="PF13962">
    <property type="entry name" value="PGG"/>
    <property type="match status" value="1"/>
</dbReference>
<name>A0ABM3QUT9_SPIOL</name>
<evidence type="ECO:0000256" key="2">
    <source>
        <dbReference type="ARBA" id="ARBA00022692"/>
    </source>
</evidence>
<dbReference type="SMART" id="SM00248">
    <property type="entry name" value="ANK"/>
    <property type="match status" value="9"/>
</dbReference>
<dbReference type="PROSITE" id="PS50088">
    <property type="entry name" value="ANK_REPEAT"/>
    <property type="match status" value="1"/>
</dbReference>
<dbReference type="InterPro" id="IPR026961">
    <property type="entry name" value="PGG_dom"/>
</dbReference>
<feature type="transmembrane region" description="Helical" evidence="9">
    <location>
        <begin position="649"/>
        <end position="672"/>
    </location>
</feature>
<dbReference type="GeneID" id="110805762"/>